<dbReference type="PIRSF" id="PIRSF007860">
    <property type="entry name" value="VPS11"/>
    <property type="match status" value="1"/>
</dbReference>
<evidence type="ECO:0000256" key="4">
    <source>
        <dbReference type="ARBA" id="ARBA00022771"/>
    </source>
</evidence>
<evidence type="ECO:0000256" key="9">
    <source>
        <dbReference type="PIRNR" id="PIRNR007860"/>
    </source>
</evidence>
<feature type="repeat" description="CHCR" evidence="10">
    <location>
        <begin position="405"/>
        <end position="553"/>
    </location>
</feature>
<keyword evidence="2 9" id="KW-0813">Transport</keyword>
<feature type="region of interest" description="Disordered" evidence="12">
    <location>
        <begin position="614"/>
        <end position="640"/>
    </location>
</feature>
<keyword evidence="6 9" id="KW-0653">Protein transport</keyword>
<dbReference type="InterPro" id="IPR000547">
    <property type="entry name" value="Clathrin_H-chain/VPS_repeat"/>
</dbReference>
<dbReference type="PROSITE" id="PS50236">
    <property type="entry name" value="CHCR"/>
    <property type="match status" value="1"/>
</dbReference>
<dbReference type="GO" id="GO:0007033">
    <property type="term" value="P:vacuole organization"/>
    <property type="evidence" value="ECO:0007669"/>
    <property type="project" value="TreeGrafter"/>
</dbReference>
<dbReference type="InterPro" id="IPR016024">
    <property type="entry name" value="ARM-type_fold"/>
</dbReference>
<evidence type="ECO:0000256" key="8">
    <source>
        <dbReference type="ARBA" id="ARBA00029433"/>
    </source>
</evidence>
<feature type="coiled-coil region" evidence="11">
    <location>
        <begin position="842"/>
        <end position="869"/>
    </location>
</feature>
<dbReference type="GO" id="GO:0008270">
    <property type="term" value="F:zinc ion binding"/>
    <property type="evidence" value="ECO:0007669"/>
    <property type="project" value="UniProtKB-KW"/>
</dbReference>
<dbReference type="InterPro" id="IPR057308">
    <property type="entry name" value="CHCR_PEP5_VPS11"/>
</dbReference>
<dbReference type="FunFam" id="1.25.40.10:FF:000440">
    <property type="entry name" value="E3 ubiquitin-protein ligase PEP5"/>
    <property type="match status" value="1"/>
</dbReference>
<keyword evidence="4" id="KW-0863">Zinc-finger</keyword>
<dbReference type="GO" id="GO:0006904">
    <property type="term" value="P:vesicle docking involved in exocytosis"/>
    <property type="evidence" value="ECO:0007669"/>
    <property type="project" value="TreeGrafter"/>
</dbReference>
<evidence type="ECO:0000256" key="10">
    <source>
        <dbReference type="PROSITE-ProRule" id="PRU01006"/>
    </source>
</evidence>
<dbReference type="Gene3D" id="2.130.10.10">
    <property type="entry name" value="YVTN repeat-like/Quinoprotein amine dehydrogenase"/>
    <property type="match status" value="1"/>
</dbReference>
<dbReference type="GO" id="GO:0000329">
    <property type="term" value="C:fungal-type vacuole membrane"/>
    <property type="evidence" value="ECO:0007669"/>
    <property type="project" value="UniProtKB-UniRule"/>
</dbReference>
<dbReference type="EC" id="2.3.2.27" evidence="9"/>
<evidence type="ECO:0000256" key="6">
    <source>
        <dbReference type="ARBA" id="ARBA00022927"/>
    </source>
</evidence>
<dbReference type="InterPro" id="IPR036322">
    <property type="entry name" value="WD40_repeat_dom_sf"/>
</dbReference>
<evidence type="ECO:0000256" key="11">
    <source>
        <dbReference type="SAM" id="Coils"/>
    </source>
</evidence>
<dbReference type="GO" id="GO:0033263">
    <property type="term" value="C:CORVET complex"/>
    <property type="evidence" value="ECO:0007669"/>
    <property type="project" value="UniProtKB-UniRule"/>
</dbReference>
<keyword evidence="7 9" id="KW-0472">Membrane</keyword>
<evidence type="ECO:0000313" key="14">
    <source>
        <dbReference type="EMBL" id="KAG5924038.1"/>
    </source>
</evidence>
<keyword evidence="9" id="KW-0926">Vacuole</keyword>
<keyword evidence="3" id="KW-0479">Metal-binding</keyword>
<keyword evidence="9" id="KW-0808">Transferase</keyword>
<proteinExistence type="inferred from homology"/>
<evidence type="ECO:0000313" key="15">
    <source>
        <dbReference type="Proteomes" id="UP000811619"/>
    </source>
</evidence>
<feature type="domain" description="RING-type" evidence="13">
    <location>
        <begin position="888"/>
        <end position="938"/>
    </location>
</feature>
<dbReference type="InterPro" id="IPR011990">
    <property type="entry name" value="TPR-like_helical_dom_sf"/>
</dbReference>
<dbReference type="GO" id="GO:0030674">
    <property type="term" value="F:protein-macromolecule adaptor activity"/>
    <property type="evidence" value="ECO:0007669"/>
    <property type="project" value="TreeGrafter"/>
</dbReference>
<dbReference type="EMBL" id="SRPY01000429">
    <property type="protein sequence ID" value="KAG5924038.1"/>
    <property type="molecule type" value="Genomic_DNA"/>
</dbReference>
<keyword evidence="5" id="KW-0862">Zinc</keyword>
<protein>
    <recommendedName>
        <fullName evidence="9">E3 ubiquitin-protein ligase PEP5</fullName>
        <ecNumber evidence="9">2.3.2.27</ecNumber>
    </recommendedName>
</protein>
<dbReference type="InterPro" id="IPR001841">
    <property type="entry name" value="Znf_RING"/>
</dbReference>
<dbReference type="InterPro" id="IPR024763">
    <property type="entry name" value="VPS11_C"/>
</dbReference>
<dbReference type="AlphaFoldDB" id="A0A8K0J5R0"/>
<evidence type="ECO:0000256" key="5">
    <source>
        <dbReference type="ARBA" id="ARBA00022833"/>
    </source>
</evidence>
<dbReference type="InterPro" id="IPR057307">
    <property type="entry name" value="PEP5_VPS11_N"/>
</dbReference>
<dbReference type="Pfam" id="PF23341">
    <property type="entry name" value="PEP5_VPS11_N"/>
    <property type="match status" value="1"/>
</dbReference>
<dbReference type="GO" id="GO:0061630">
    <property type="term" value="F:ubiquitin protein ligase activity"/>
    <property type="evidence" value="ECO:0007669"/>
    <property type="project" value="UniProtKB-EC"/>
</dbReference>
<accession>A0A8K0J5R0</accession>
<dbReference type="Pfam" id="PF23356">
    <property type="entry name" value="TPR_PEP5_VPS11"/>
    <property type="match status" value="2"/>
</dbReference>
<evidence type="ECO:0000256" key="1">
    <source>
        <dbReference type="ARBA" id="ARBA00007070"/>
    </source>
</evidence>
<dbReference type="SUPFAM" id="SSF50978">
    <property type="entry name" value="WD40 repeat-like"/>
    <property type="match status" value="1"/>
</dbReference>
<dbReference type="CDD" id="cd16688">
    <property type="entry name" value="RING-H2_Vps11"/>
    <property type="match status" value="1"/>
</dbReference>
<gene>
    <name evidence="14" type="ORF">E4U42_004771</name>
</gene>
<keyword evidence="11" id="KW-0175">Coiled coil</keyword>
<organism evidence="14 15">
    <name type="scientific">Claviceps africana</name>
    <dbReference type="NCBI Taxonomy" id="83212"/>
    <lineage>
        <taxon>Eukaryota</taxon>
        <taxon>Fungi</taxon>
        <taxon>Dikarya</taxon>
        <taxon>Ascomycota</taxon>
        <taxon>Pezizomycotina</taxon>
        <taxon>Sordariomycetes</taxon>
        <taxon>Hypocreomycetidae</taxon>
        <taxon>Hypocreales</taxon>
        <taxon>Clavicipitaceae</taxon>
        <taxon>Claviceps</taxon>
    </lineage>
</organism>
<dbReference type="Gene3D" id="1.25.40.10">
    <property type="entry name" value="Tetratricopeptide repeat domain"/>
    <property type="match status" value="1"/>
</dbReference>
<comment type="similarity">
    <text evidence="1 9">Belongs to the VPS11 family.</text>
</comment>
<dbReference type="Proteomes" id="UP000811619">
    <property type="component" value="Unassembled WGS sequence"/>
</dbReference>
<dbReference type="Pfam" id="PF12451">
    <property type="entry name" value="VPS11_C"/>
    <property type="match status" value="1"/>
</dbReference>
<name>A0A8K0J5R0_9HYPO</name>
<dbReference type="OrthoDB" id="26184at2759"/>
<dbReference type="InterPro" id="IPR016528">
    <property type="entry name" value="VPS11"/>
</dbReference>
<evidence type="ECO:0000256" key="7">
    <source>
        <dbReference type="ARBA" id="ARBA00023136"/>
    </source>
</evidence>
<dbReference type="PANTHER" id="PTHR23323:SF24">
    <property type="entry name" value="VACUOLAR PROTEIN SORTING-ASSOCIATED PROTEIN 11 HOMOLOG"/>
    <property type="match status" value="1"/>
</dbReference>
<comment type="catalytic activity">
    <reaction evidence="9">
        <text>S-ubiquitinyl-[E2 ubiquitin-conjugating enzyme]-L-cysteine + [acceptor protein]-L-lysine = [E2 ubiquitin-conjugating enzyme]-L-cysteine + N(6)-ubiquitinyl-[acceptor protein]-L-lysine.</text>
        <dbReference type="EC" id="2.3.2.27"/>
    </reaction>
</comment>
<evidence type="ECO:0000256" key="2">
    <source>
        <dbReference type="ARBA" id="ARBA00022448"/>
    </source>
</evidence>
<comment type="caution">
    <text evidence="14">The sequence shown here is derived from an EMBL/GenBank/DDBJ whole genome shotgun (WGS) entry which is preliminary data.</text>
</comment>
<dbReference type="SMART" id="SM00184">
    <property type="entry name" value="RING"/>
    <property type="match status" value="1"/>
</dbReference>
<dbReference type="SUPFAM" id="SSF48371">
    <property type="entry name" value="ARM repeat"/>
    <property type="match status" value="1"/>
</dbReference>
<keyword evidence="15" id="KW-1185">Reference proteome</keyword>
<dbReference type="PANTHER" id="PTHR23323">
    <property type="entry name" value="VACUOLAR PROTEIN SORTING-ASSOCIATED PROTEIN"/>
    <property type="match status" value="1"/>
</dbReference>
<comment type="subcellular location">
    <subcellularLocation>
        <location evidence="8">Endomembrane system</location>
        <topology evidence="8">Peripheral membrane protein</topology>
        <orientation evidence="8">Cytoplasmic side</orientation>
    </subcellularLocation>
    <subcellularLocation>
        <location evidence="9">Vacuole membrane</location>
        <topology evidence="9">Peripheral membrane protein</topology>
        <orientation evidence="9">Cytoplasmic side</orientation>
    </subcellularLocation>
</comment>
<evidence type="ECO:0000259" key="13">
    <source>
        <dbReference type="SMART" id="SM00184"/>
    </source>
</evidence>
<evidence type="ECO:0000256" key="3">
    <source>
        <dbReference type="ARBA" id="ARBA00022723"/>
    </source>
</evidence>
<dbReference type="GO" id="GO:0006886">
    <property type="term" value="P:intracellular protein transport"/>
    <property type="evidence" value="ECO:0007669"/>
    <property type="project" value="UniProtKB-UniRule"/>
</dbReference>
<dbReference type="InterPro" id="IPR015943">
    <property type="entry name" value="WD40/YVTN_repeat-like_dom_sf"/>
</dbReference>
<reference evidence="14" key="1">
    <citation type="journal article" date="2020" name="bioRxiv">
        <title>Whole genome comparisons of ergot fungi reveals the divergence and evolution of species within the genus Claviceps are the result of varying mechanisms driving genome evolution and host range expansion.</title>
        <authorList>
            <person name="Wyka S.A."/>
            <person name="Mondo S.J."/>
            <person name="Liu M."/>
            <person name="Dettman J."/>
            <person name="Nalam V."/>
            <person name="Broders K.D."/>
        </authorList>
    </citation>
    <scope>NUCLEOTIDE SEQUENCE</scope>
    <source>
        <strain evidence="14">CCC 489</strain>
    </source>
</reference>
<dbReference type="GO" id="GO:0048284">
    <property type="term" value="P:organelle fusion"/>
    <property type="evidence" value="ECO:0007669"/>
    <property type="project" value="TreeGrafter"/>
</dbReference>
<sequence length="992" mass="110027">MAGQWKSFDFFEVSRVSLSDDDARHLFESNGIASICAGSDSMFVGGNDGTVTIMGRSWNVVRRFQAHDAGRVTQMRQVEGTSLLVTVAEDLSGEPVLKAWALDRLVKKTNMPTCLSSLTINNGRRQFPISAFAASDDLSQIAVGFGNGSVTLIRGDLVHDLGTKQRIVYESEEPVTGVQLATDEKLTTLFISTTARIVRLRLSRKGQGLPPKTVEDSGCGWGCMALDKETGDVVVARDDAIYTYSLDGRGPPRAYEAPKMLVAVYDDYVALKCLPSGANGRDADGMRRRFGGSASDDLFSATSFVLLEPDLRIIAHSETMMSPVRFIFDVWGDLFTVTEEGKVFRYHEKPLQQRLEMLYQRNMFHLAIELARSSGMDGQQQTAIYRKFGDHLYQKADYDGAMVQYIRAIDTTEPSQVIRKFLDTQRIHNLIQYLEQLHEHRKATADHTTLLLNCYAKLKDIDKLEKFIKSPGDLKFDLDTAIAMCRQGGYFEQAAYLAKRHGETELVVDILIEDSRNYAEALDYIWRQEAEVAYPCMKKYARVLIEHCPAEATKLFVLYYTGRFRPRRTMTPVTDETAAATLTGGFTSGAASAVQNLSNYLPFPYLNTSSVTTPGTASANGKQLGHSGLAASEQDDGPAKYAVPAPRTAFSSFIDHADEFITFLEACLDEEAFQATDRSDLYTTLFEMYLHKAGENRGRDGGEWEAKARKLIEGQDVPMESSNVLLLSDLSNFGDGSVLVKEQAGLLFDIFRSYTSAKDTRGAMKALRKYGPDEPRLYPAALAYLTSDPRVLEEAGPDELAKVLAKIDRDGLMAPLQVVQTLVGQSSGGGVATMGMIKPYLYETMLRERREIEDNRRQVERLRSDTEKRRAEMADLAAKPAVFQATRCSDCGQGLDLPAVHFLCKHSFHRRCLRVGDGGDGNGDGNGGDGGKMECPQCADGNELIRKMREEQRKAATKHELFRAELEGSEDRFGTVAKWFGRGVMDGEHDGA</sequence>
<comment type="subunit">
    <text evidence="9">Component of the homotypic vacuole fusion and vacuole protein sorting (HOPS) complex. Component of the class C core vacuole/endosome tethering (CORVET) complex.</text>
</comment>
<keyword evidence="9" id="KW-0833">Ubl conjugation pathway</keyword>
<evidence type="ECO:0000256" key="12">
    <source>
        <dbReference type="SAM" id="MobiDB-lite"/>
    </source>
</evidence>
<dbReference type="GO" id="GO:0030897">
    <property type="term" value="C:HOPS complex"/>
    <property type="evidence" value="ECO:0007669"/>
    <property type="project" value="UniProtKB-UniRule"/>
</dbReference>
<dbReference type="GO" id="GO:0007032">
    <property type="term" value="P:endosome organization"/>
    <property type="evidence" value="ECO:0007669"/>
    <property type="project" value="TreeGrafter"/>
</dbReference>